<dbReference type="AlphaFoldDB" id="A0AA89C2L6"/>
<feature type="compositionally biased region" description="Basic and acidic residues" evidence="1">
    <location>
        <begin position="56"/>
        <end position="68"/>
    </location>
</feature>
<gene>
    <name evidence="2" type="ORF">FSP39_018116</name>
</gene>
<feature type="compositionally biased region" description="Basic residues" evidence="1">
    <location>
        <begin position="102"/>
        <end position="112"/>
    </location>
</feature>
<evidence type="ECO:0000313" key="2">
    <source>
        <dbReference type="EMBL" id="KAK3106341.1"/>
    </source>
</evidence>
<dbReference type="EMBL" id="VSWD01000003">
    <property type="protein sequence ID" value="KAK3106341.1"/>
    <property type="molecule type" value="Genomic_DNA"/>
</dbReference>
<keyword evidence="3" id="KW-1185">Reference proteome</keyword>
<comment type="caution">
    <text evidence="2">The sequence shown here is derived from an EMBL/GenBank/DDBJ whole genome shotgun (WGS) entry which is preliminary data.</text>
</comment>
<proteinExistence type="predicted"/>
<dbReference type="Proteomes" id="UP001186944">
    <property type="component" value="Unassembled WGS sequence"/>
</dbReference>
<name>A0AA89C2L6_PINIB</name>
<evidence type="ECO:0000313" key="3">
    <source>
        <dbReference type="Proteomes" id="UP001186944"/>
    </source>
</evidence>
<reference evidence="2" key="1">
    <citation type="submission" date="2019-08" db="EMBL/GenBank/DDBJ databases">
        <title>The improved chromosome-level genome for the pearl oyster Pinctada fucata martensii using PacBio sequencing and Hi-C.</title>
        <authorList>
            <person name="Zheng Z."/>
        </authorList>
    </citation>
    <scope>NUCLEOTIDE SEQUENCE</scope>
    <source>
        <strain evidence="2">ZZ-2019</strain>
        <tissue evidence="2">Adductor muscle</tissue>
    </source>
</reference>
<evidence type="ECO:0000256" key="1">
    <source>
        <dbReference type="SAM" id="MobiDB-lite"/>
    </source>
</evidence>
<organism evidence="2 3">
    <name type="scientific">Pinctada imbricata</name>
    <name type="common">Atlantic pearl-oyster</name>
    <name type="synonym">Pinctada martensii</name>
    <dbReference type="NCBI Taxonomy" id="66713"/>
    <lineage>
        <taxon>Eukaryota</taxon>
        <taxon>Metazoa</taxon>
        <taxon>Spiralia</taxon>
        <taxon>Lophotrochozoa</taxon>
        <taxon>Mollusca</taxon>
        <taxon>Bivalvia</taxon>
        <taxon>Autobranchia</taxon>
        <taxon>Pteriomorphia</taxon>
        <taxon>Pterioida</taxon>
        <taxon>Pterioidea</taxon>
        <taxon>Pteriidae</taxon>
        <taxon>Pinctada</taxon>
    </lineage>
</organism>
<sequence>MCRWGCALPNTTYMCKWCGTRYCKECLKGDFTGEMKEATKCRVCNQGRCQGQRVEYVPRPKQEEDDKNKKRSMSAPSRSKSAKSAKSTKSPKSAKSKSPGKSAKKSGKKKKK</sequence>
<protein>
    <submittedName>
        <fullName evidence="2">Uncharacterized protein</fullName>
    </submittedName>
</protein>
<accession>A0AA89C2L6</accession>
<feature type="region of interest" description="Disordered" evidence="1">
    <location>
        <begin position="55"/>
        <end position="112"/>
    </location>
</feature>
<feature type="compositionally biased region" description="Low complexity" evidence="1">
    <location>
        <begin position="73"/>
        <end position="101"/>
    </location>
</feature>